<dbReference type="SUPFAM" id="SSF109604">
    <property type="entry name" value="HD-domain/PDEase-like"/>
    <property type="match status" value="1"/>
</dbReference>
<dbReference type="SMART" id="SM00471">
    <property type="entry name" value="HDc"/>
    <property type="match status" value="1"/>
</dbReference>
<dbReference type="SUPFAM" id="SSF48371">
    <property type="entry name" value="ARM repeat"/>
    <property type="match status" value="1"/>
</dbReference>
<feature type="repeat" description="HEAT" evidence="3">
    <location>
        <begin position="706"/>
        <end position="743"/>
    </location>
</feature>
<dbReference type="CDD" id="cd00077">
    <property type="entry name" value="HDc"/>
    <property type="match status" value="1"/>
</dbReference>
<keyword evidence="7" id="KW-1185">Reference proteome</keyword>
<keyword evidence="1 4" id="KW-0479">Metal-binding</keyword>
<organism evidence="6 7">
    <name type="scientific">Aureococcus anophagefferens</name>
    <name type="common">Harmful bloom alga</name>
    <dbReference type="NCBI Taxonomy" id="44056"/>
    <lineage>
        <taxon>Eukaryota</taxon>
        <taxon>Sar</taxon>
        <taxon>Stramenopiles</taxon>
        <taxon>Ochrophyta</taxon>
        <taxon>Pelagophyceae</taxon>
        <taxon>Pelagomonadales</taxon>
        <taxon>Pelagomonadaceae</taxon>
        <taxon>Aureococcus</taxon>
    </lineage>
</organism>
<name>A0ABR1FIH1_AURAN</name>
<evidence type="ECO:0000256" key="4">
    <source>
        <dbReference type="RuleBase" id="RU363067"/>
    </source>
</evidence>
<feature type="domain" description="PDEase" evidence="5">
    <location>
        <begin position="46"/>
        <end position="392"/>
    </location>
</feature>
<dbReference type="PANTHER" id="PTHR11347">
    <property type="entry name" value="CYCLIC NUCLEOTIDE PHOSPHODIESTERASE"/>
    <property type="match status" value="1"/>
</dbReference>
<dbReference type="PRINTS" id="PR00387">
    <property type="entry name" value="PDIESTERASE1"/>
</dbReference>
<evidence type="ECO:0000313" key="6">
    <source>
        <dbReference type="EMBL" id="KAK7231394.1"/>
    </source>
</evidence>
<dbReference type="Gene3D" id="1.25.10.10">
    <property type="entry name" value="Leucine-rich Repeat Variant"/>
    <property type="match status" value="2"/>
</dbReference>
<evidence type="ECO:0000256" key="2">
    <source>
        <dbReference type="ARBA" id="ARBA00022801"/>
    </source>
</evidence>
<gene>
    <name evidence="6" type="ORF">SO694_00072197</name>
</gene>
<dbReference type="Pfam" id="PF00233">
    <property type="entry name" value="PDEase_I"/>
    <property type="match status" value="1"/>
</dbReference>
<dbReference type="InterPro" id="IPR021133">
    <property type="entry name" value="HEAT_type_2"/>
</dbReference>
<comment type="caution">
    <text evidence="6">The sequence shown here is derived from an EMBL/GenBank/DDBJ whole genome shotgun (WGS) entry which is preliminary data.</text>
</comment>
<evidence type="ECO:0000256" key="3">
    <source>
        <dbReference type="PROSITE-ProRule" id="PRU00103"/>
    </source>
</evidence>
<dbReference type="InterPro" id="IPR023174">
    <property type="entry name" value="PDEase_CS"/>
</dbReference>
<dbReference type="InterPro" id="IPR011989">
    <property type="entry name" value="ARM-like"/>
</dbReference>
<dbReference type="InterPro" id="IPR002073">
    <property type="entry name" value="PDEase_catalytic_dom"/>
</dbReference>
<evidence type="ECO:0000259" key="5">
    <source>
        <dbReference type="PROSITE" id="PS51845"/>
    </source>
</evidence>
<dbReference type="PROSITE" id="PS50077">
    <property type="entry name" value="HEAT_REPEAT"/>
    <property type="match status" value="2"/>
</dbReference>
<dbReference type="InterPro" id="IPR016024">
    <property type="entry name" value="ARM-type_fold"/>
</dbReference>
<comment type="similarity">
    <text evidence="4">Belongs to the cyclic nucleotide phosphodiesterase family.</text>
</comment>
<dbReference type="InterPro" id="IPR023088">
    <property type="entry name" value="PDEase"/>
</dbReference>
<proteinExistence type="inferred from homology"/>
<keyword evidence="2 4" id="KW-0378">Hydrolase</keyword>
<feature type="repeat" description="HEAT" evidence="3">
    <location>
        <begin position="667"/>
        <end position="705"/>
    </location>
</feature>
<dbReference type="EC" id="3.1.4.-" evidence="4"/>
<protein>
    <recommendedName>
        <fullName evidence="4">Phosphodiesterase</fullName>
        <ecNumber evidence="4">3.1.4.-</ecNumber>
    </recommendedName>
</protein>
<dbReference type="InterPro" id="IPR003607">
    <property type="entry name" value="HD/PDEase_dom"/>
</dbReference>
<dbReference type="PROSITE" id="PS51845">
    <property type="entry name" value="PDEASE_I_2"/>
    <property type="match status" value="1"/>
</dbReference>
<dbReference type="PROSITE" id="PS00126">
    <property type="entry name" value="PDEASE_I_1"/>
    <property type="match status" value="1"/>
</dbReference>
<comment type="cofactor">
    <cofactor evidence="4">
        <name>a divalent metal cation</name>
        <dbReference type="ChEBI" id="CHEBI:60240"/>
    </cofactor>
    <text evidence="4">Binds 2 divalent metal cations per subunit. Site 1 may preferentially bind zinc ions, while site 2 has a preference for magnesium and/or manganese ions.</text>
</comment>
<dbReference type="Gene3D" id="1.10.1300.10">
    <property type="entry name" value="3'5'-cyclic nucleotide phosphodiesterase, catalytic domain"/>
    <property type="match status" value="1"/>
</dbReference>
<dbReference type="EMBL" id="JBBJCI010000416">
    <property type="protein sequence ID" value="KAK7231394.1"/>
    <property type="molecule type" value="Genomic_DNA"/>
</dbReference>
<evidence type="ECO:0000256" key="1">
    <source>
        <dbReference type="ARBA" id="ARBA00022723"/>
    </source>
</evidence>
<reference evidence="6 7" key="1">
    <citation type="submission" date="2024-03" db="EMBL/GenBank/DDBJ databases">
        <title>Aureococcus anophagefferens CCMP1851 and Kratosvirus quantuckense: Draft genome of a second virus-susceptible host strain in the model system.</title>
        <authorList>
            <person name="Chase E."/>
            <person name="Truchon A.R."/>
            <person name="Schepens W."/>
            <person name="Wilhelm S.W."/>
        </authorList>
    </citation>
    <scope>NUCLEOTIDE SEQUENCE [LARGE SCALE GENOMIC DNA]</scope>
    <source>
        <strain evidence="6 7">CCMP1851</strain>
    </source>
</reference>
<accession>A0ABR1FIH1</accession>
<sequence length="900" mass="99926">MGNGVMSRIRALSGQKETIEDVGELPPQLTQRASSGNMRRLSFYQKKTITDDNMDALLGEDNPLSKLGWYDFLVHTELCTMNYDGLGVDDDMKLNHMIRMMENLRVPQTLKKPAGEILPFVYDIKMVMRDNSYHNFTHVTDVTQYMYTLLLATHVAERLRPVELAAAYIAAVCHDLDHPGLSNTYQNNENTELSKRYNKESPLENHHLSVFGRLCEKHELLANLPTEEEKTRFVDIVHHMILATDMAKHGLLMKKIKEKLNIDGWHPLKSEEGINLILQIGLKCADISNQARPWKVANRWNEAVYKEFYHEGDLDRAAGRNVAPLFDRRSNMIPTSTVGFIGYVVAPLYEIYVAIMKRCAMMDEQVDAQAVEECLVFLQKNKERYQLQADGQYVDQDEEEEELQNFAVDLRTKIKSKEEEEEEKTKSKYPGINGLQQQDTIRILMNKIKQHSKHPRSRNSSPSSAAGRWSGTIDYLKFVACSDLFSEEMEGAAPPDDGGGCVDLGEIAVLIDQLKNEDVRLRLDDDVLFEMADQLGSLGAYVGGPAHAHVVLEPLEALRRRGGASRSAVRGAEVAAAMPDESLVSYYVPFVQRLGNHDWFTARISAPAPAASLRDAEALFARLCRDDTPMELAAAVDDDVGGDDGAHCAEALRATFVGLLNDVEPEVLPVLLALLRDANAEVRLNIISNLGPVHAVVGVDLLSQSLLPAIVDLADDAKWRVRGAIIEHVPLIADQLGVAFFDDALKAKCVGWLADDVAAIRIAATRNLRLLAAKFGERWARDVALPKVADLARQRYYLRRITALRALDALCDVLAPEDVAADVLATVLDLCDDLCDDPVANVRFNAAATLRKLAPRLQRHRAGAELALLKTKLRSLADDDGDVDVVAIASEAAAAVDGDE</sequence>
<dbReference type="Proteomes" id="UP001363151">
    <property type="component" value="Unassembled WGS sequence"/>
</dbReference>
<dbReference type="InterPro" id="IPR036971">
    <property type="entry name" value="PDEase_catalytic_dom_sf"/>
</dbReference>
<evidence type="ECO:0000313" key="7">
    <source>
        <dbReference type="Proteomes" id="UP001363151"/>
    </source>
</evidence>